<proteinExistence type="predicted"/>
<protein>
    <submittedName>
        <fullName evidence="1">Uncharacterized protein</fullName>
    </submittedName>
</protein>
<dbReference type="OrthoDB" id="406965at2759"/>
<gene>
    <name evidence="1" type="ORF">PROFUN_09141</name>
</gene>
<sequence length="125" mass="13799">MVLHDCRAARTAVTNTPAHNTHTSHIISAAERSHFRLANGNDGPFNYRNNNAATNQSSSSHSMRGGSLNTNAGYYVPAREVQARIERKIEVAKGNGDIHNERYRGFLKKAAGAYGIDQRTFNGYH</sequence>
<evidence type="ECO:0000313" key="1">
    <source>
        <dbReference type="EMBL" id="PRP75717.1"/>
    </source>
</evidence>
<reference evidence="1 2" key="1">
    <citation type="journal article" date="2018" name="Genome Biol. Evol.">
        <title>Multiple Roots of Fruiting Body Formation in Amoebozoa.</title>
        <authorList>
            <person name="Hillmann F."/>
            <person name="Forbes G."/>
            <person name="Novohradska S."/>
            <person name="Ferling I."/>
            <person name="Riege K."/>
            <person name="Groth M."/>
            <person name="Westermann M."/>
            <person name="Marz M."/>
            <person name="Spaller T."/>
            <person name="Winckler T."/>
            <person name="Schaap P."/>
            <person name="Glockner G."/>
        </authorList>
    </citation>
    <scope>NUCLEOTIDE SEQUENCE [LARGE SCALE GENOMIC DNA]</scope>
    <source>
        <strain evidence="1 2">Jena</strain>
    </source>
</reference>
<comment type="caution">
    <text evidence="1">The sequence shown here is derived from an EMBL/GenBank/DDBJ whole genome shotgun (WGS) entry which is preliminary data.</text>
</comment>
<dbReference type="EMBL" id="MDYQ01000364">
    <property type="protein sequence ID" value="PRP75717.1"/>
    <property type="molecule type" value="Genomic_DNA"/>
</dbReference>
<keyword evidence="2" id="KW-1185">Reference proteome</keyword>
<dbReference type="AlphaFoldDB" id="A0A2P6MVJ0"/>
<evidence type="ECO:0000313" key="2">
    <source>
        <dbReference type="Proteomes" id="UP000241769"/>
    </source>
</evidence>
<name>A0A2P6MVJ0_9EUKA</name>
<dbReference type="Proteomes" id="UP000241769">
    <property type="component" value="Unassembled WGS sequence"/>
</dbReference>
<dbReference type="InParanoid" id="A0A2P6MVJ0"/>
<accession>A0A2P6MVJ0</accession>
<organism evidence="1 2">
    <name type="scientific">Planoprotostelium fungivorum</name>
    <dbReference type="NCBI Taxonomy" id="1890364"/>
    <lineage>
        <taxon>Eukaryota</taxon>
        <taxon>Amoebozoa</taxon>
        <taxon>Evosea</taxon>
        <taxon>Variosea</taxon>
        <taxon>Cavosteliida</taxon>
        <taxon>Cavosteliaceae</taxon>
        <taxon>Planoprotostelium</taxon>
    </lineage>
</organism>